<protein>
    <submittedName>
        <fullName evidence="3">Uncharacterized protein</fullName>
    </submittedName>
</protein>
<reference evidence="3" key="2">
    <citation type="submission" date="2019-07" db="EMBL/GenBank/DDBJ databases">
        <authorList>
            <person name="Yang Y."/>
            <person name="Bocs S."/>
            <person name="Baudouin L."/>
        </authorList>
    </citation>
    <scope>NUCLEOTIDE SEQUENCE</scope>
    <source>
        <tissue evidence="3">Spear leaf of Hainan Tall coconut</tissue>
    </source>
</reference>
<proteinExistence type="predicted"/>
<keyword evidence="2" id="KW-1133">Transmembrane helix</keyword>
<sequence length="118" mass="13139">MKKGREQKKKTADRKTRRKEAERWHGTAGTALLVTFLAILLARKTCLLVFEAVAAVVAVPASSARWQPFRKLRRSGRRGFEGRQQAKRVGTWRQGPSGSAGERGTAKWGFGLESFALL</sequence>
<dbReference type="EMBL" id="CM017878">
    <property type="protein sequence ID" value="KAG1354446.1"/>
    <property type="molecule type" value="Genomic_DNA"/>
</dbReference>
<comment type="caution">
    <text evidence="3">The sequence shown here is derived from an EMBL/GenBank/DDBJ whole genome shotgun (WGS) entry which is preliminary data.</text>
</comment>
<feature type="transmembrane region" description="Helical" evidence="2">
    <location>
        <begin position="48"/>
        <end position="66"/>
    </location>
</feature>
<dbReference type="AlphaFoldDB" id="A0A8K0IEP3"/>
<name>A0A8K0IEP3_COCNU</name>
<organism evidence="3 4">
    <name type="scientific">Cocos nucifera</name>
    <name type="common">Coconut palm</name>
    <dbReference type="NCBI Taxonomy" id="13894"/>
    <lineage>
        <taxon>Eukaryota</taxon>
        <taxon>Viridiplantae</taxon>
        <taxon>Streptophyta</taxon>
        <taxon>Embryophyta</taxon>
        <taxon>Tracheophyta</taxon>
        <taxon>Spermatophyta</taxon>
        <taxon>Magnoliopsida</taxon>
        <taxon>Liliopsida</taxon>
        <taxon>Arecaceae</taxon>
        <taxon>Arecoideae</taxon>
        <taxon>Cocoseae</taxon>
        <taxon>Attaleinae</taxon>
        <taxon>Cocos</taxon>
    </lineage>
</organism>
<evidence type="ECO:0000256" key="2">
    <source>
        <dbReference type="SAM" id="Phobius"/>
    </source>
</evidence>
<keyword evidence="2" id="KW-0472">Membrane</keyword>
<feature type="region of interest" description="Disordered" evidence="1">
    <location>
        <begin position="1"/>
        <end position="23"/>
    </location>
</feature>
<evidence type="ECO:0000313" key="4">
    <source>
        <dbReference type="Proteomes" id="UP000797356"/>
    </source>
</evidence>
<keyword evidence="4" id="KW-1185">Reference proteome</keyword>
<feature type="region of interest" description="Disordered" evidence="1">
    <location>
        <begin position="77"/>
        <end position="106"/>
    </location>
</feature>
<keyword evidence="2" id="KW-0812">Transmembrane</keyword>
<evidence type="ECO:0000256" key="1">
    <source>
        <dbReference type="SAM" id="MobiDB-lite"/>
    </source>
</evidence>
<accession>A0A8K0IEP3</accession>
<evidence type="ECO:0000313" key="3">
    <source>
        <dbReference type="EMBL" id="KAG1354446.1"/>
    </source>
</evidence>
<reference evidence="3" key="1">
    <citation type="journal article" date="2017" name="Gigascience">
        <title>The genome draft of coconut (Cocos nucifera).</title>
        <authorList>
            <person name="Xiao Y."/>
            <person name="Xu P."/>
            <person name="Fan H."/>
            <person name="Baudouin L."/>
            <person name="Xia W."/>
            <person name="Bocs S."/>
            <person name="Xu J."/>
            <person name="Li Q."/>
            <person name="Guo A."/>
            <person name="Zhou L."/>
            <person name="Li J."/>
            <person name="Wu Y."/>
            <person name="Ma Z."/>
            <person name="Armero A."/>
            <person name="Issali A.E."/>
            <person name="Liu N."/>
            <person name="Peng M."/>
            <person name="Yang Y."/>
        </authorList>
    </citation>
    <scope>NUCLEOTIDE SEQUENCE</scope>
    <source>
        <tissue evidence="3">Spear leaf of Hainan Tall coconut</tissue>
    </source>
</reference>
<feature type="compositionally biased region" description="Basic and acidic residues" evidence="1">
    <location>
        <begin position="9"/>
        <end position="23"/>
    </location>
</feature>
<dbReference type="Proteomes" id="UP000797356">
    <property type="component" value="Chromosome 7"/>
</dbReference>
<feature type="transmembrane region" description="Helical" evidence="2">
    <location>
        <begin position="24"/>
        <end position="42"/>
    </location>
</feature>
<gene>
    <name evidence="3" type="ORF">COCNU_07G005580</name>
</gene>